<dbReference type="SUPFAM" id="SSF52540">
    <property type="entry name" value="P-loop containing nucleoside triphosphate hydrolases"/>
    <property type="match status" value="1"/>
</dbReference>
<keyword evidence="4" id="KW-0611">Plant defense</keyword>
<evidence type="ECO:0000256" key="4">
    <source>
        <dbReference type="ARBA" id="ARBA00022821"/>
    </source>
</evidence>
<dbReference type="InterPro" id="IPR058922">
    <property type="entry name" value="WHD_DRP"/>
</dbReference>
<dbReference type="PRINTS" id="PR00364">
    <property type="entry name" value="DISEASERSIST"/>
</dbReference>
<dbReference type="InterPro" id="IPR036388">
    <property type="entry name" value="WH-like_DNA-bd_sf"/>
</dbReference>
<evidence type="ECO:0000256" key="2">
    <source>
        <dbReference type="ARBA" id="ARBA00022737"/>
    </source>
</evidence>
<dbReference type="InterPro" id="IPR001611">
    <property type="entry name" value="Leu-rich_rpt"/>
</dbReference>
<evidence type="ECO:0000256" key="5">
    <source>
        <dbReference type="ARBA" id="ARBA00022840"/>
    </source>
</evidence>
<feature type="domain" description="R13L1/DRL21-like LRR repeat region" evidence="9">
    <location>
        <begin position="686"/>
        <end position="803"/>
    </location>
</feature>
<evidence type="ECO:0000256" key="3">
    <source>
        <dbReference type="ARBA" id="ARBA00022741"/>
    </source>
</evidence>
<dbReference type="GO" id="GO:0051707">
    <property type="term" value="P:response to other organism"/>
    <property type="evidence" value="ECO:0007669"/>
    <property type="project" value="UniProtKB-ARBA"/>
</dbReference>
<dbReference type="Gene3D" id="1.10.8.430">
    <property type="entry name" value="Helical domain of apoptotic protease-activating factors"/>
    <property type="match status" value="1"/>
</dbReference>
<dbReference type="InterPro" id="IPR032675">
    <property type="entry name" value="LRR_dom_sf"/>
</dbReference>
<feature type="domain" description="Disease resistance N-terminal" evidence="7">
    <location>
        <begin position="10"/>
        <end position="96"/>
    </location>
</feature>
<dbReference type="FunFam" id="1.10.10.10:FF:000322">
    <property type="entry name" value="Probable disease resistance protein At1g63360"/>
    <property type="match status" value="1"/>
</dbReference>
<dbReference type="PANTHER" id="PTHR36766">
    <property type="entry name" value="PLANT BROAD-SPECTRUM MILDEW RESISTANCE PROTEIN RPW8"/>
    <property type="match status" value="1"/>
</dbReference>
<dbReference type="SUPFAM" id="SSF52047">
    <property type="entry name" value="RNI-like"/>
    <property type="match status" value="1"/>
</dbReference>
<dbReference type="EMBL" id="BDQV01000126">
    <property type="protein sequence ID" value="GAY55849.1"/>
    <property type="molecule type" value="Genomic_DNA"/>
</dbReference>
<comment type="caution">
    <text evidence="10">The sequence shown here is derived from an EMBL/GenBank/DDBJ whole genome shotgun (WGS) entry which is preliminary data.</text>
</comment>
<dbReference type="Pfam" id="PF13855">
    <property type="entry name" value="LRR_8"/>
    <property type="match status" value="1"/>
</dbReference>
<dbReference type="Gene3D" id="1.20.5.4130">
    <property type="match status" value="1"/>
</dbReference>
<evidence type="ECO:0008006" key="12">
    <source>
        <dbReference type="Google" id="ProtNLM"/>
    </source>
</evidence>
<organism evidence="10 11">
    <name type="scientific">Citrus unshiu</name>
    <name type="common">Satsuma mandarin</name>
    <name type="synonym">Citrus nobilis var. unshiu</name>
    <dbReference type="NCBI Taxonomy" id="55188"/>
    <lineage>
        <taxon>Eukaryota</taxon>
        <taxon>Viridiplantae</taxon>
        <taxon>Streptophyta</taxon>
        <taxon>Embryophyta</taxon>
        <taxon>Tracheophyta</taxon>
        <taxon>Spermatophyta</taxon>
        <taxon>Magnoliopsida</taxon>
        <taxon>eudicotyledons</taxon>
        <taxon>Gunneridae</taxon>
        <taxon>Pentapetalae</taxon>
        <taxon>rosids</taxon>
        <taxon>malvids</taxon>
        <taxon>Sapindales</taxon>
        <taxon>Rutaceae</taxon>
        <taxon>Aurantioideae</taxon>
        <taxon>Citrus</taxon>
    </lineage>
</organism>
<dbReference type="Gene3D" id="1.10.10.10">
    <property type="entry name" value="Winged helix-like DNA-binding domain superfamily/Winged helix DNA-binding domain"/>
    <property type="match status" value="1"/>
</dbReference>
<dbReference type="FunFam" id="3.40.50.300:FF:001091">
    <property type="entry name" value="Probable disease resistance protein At1g61300"/>
    <property type="match status" value="1"/>
</dbReference>
<dbReference type="Pfam" id="PF00931">
    <property type="entry name" value="NB-ARC"/>
    <property type="match status" value="1"/>
</dbReference>
<dbReference type="InterPro" id="IPR038005">
    <property type="entry name" value="RX-like_CC"/>
</dbReference>
<dbReference type="InterPro" id="IPR041118">
    <property type="entry name" value="Rx_N"/>
</dbReference>
<dbReference type="InterPro" id="IPR056789">
    <property type="entry name" value="LRR_R13L1-DRL21"/>
</dbReference>
<evidence type="ECO:0000259" key="9">
    <source>
        <dbReference type="Pfam" id="PF25019"/>
    </source>
</evidence>
<dbReference type="Pfam" id="PF25019">
    <property type="entry name" value="LRR_R13L1-DRL21"/>
    <property type="match status" value="1"/>
</dbReference>
<keyword evidence="5" id="KW-0067">ATP-binding</keyword>
<proteinExistence type="predicted"/>
<feature type="domain" description="Disease resistance protein winged helix" evidence="8">
    <location>
        <begin position="428"/>
        <end position="500"/>
    </location>
</feature>
<accession>A0A2H5PU03</accession>
<evidence type="ECO:0000259" key="8">
    <source>
        <dbReference type="Pfam" id="PF23559"/>
    </source>
</evidence>
<evidence type="ECO:0000313" key="11">
    <source>
        <dbReference type="Proteomes" id="UP000236630"/>
    </source>
</evidence>
<dbReference type="GO" id="GO:0043531">
    <property type="term" value="F:ADP binding"/>
    <property type="evidence" value="ECO:0007669"/>
    <property type="project" value="InterPro"/>
</dbReference>
<evidence type="ECO:0000259" key="7">
    <source>
        <dbReference type="Pfam" id="PF18052"/>
    </source>
</evidence>
<dbReference type="Gene3D" id="3.40.50.300">
    <property type="entry name" value="P-loop containing nucleotide triphosphate hydrolases"/>
    <property type="match status" value="1"/>
</dbReference>
<dbReference type="Pfam" id="PF18052">
    <property type="entry name" value="Rx_N"/>
    <property type="match status" value="1"/>
</dbReference>
<dbReference type="CDD" id="cd14798">
    <property type="entry name" value="RX-CC_like"/>
    <property type="match status" value="1"/>
</dbReference>
<keyword evidence="1" id="KW-0433">Leucine-rich repeat</keyword>
<protein>
    <recommendedName>
        <fullName evidence="12">Disease resistance protein RGA3</fullName>
    </recommendedName>
</protein>
<reference evidence="10 11" key="1">
    <citation type="journal article" date="2017" name="Front. Genet.">
        <title>Draft sequencing of the heterozygous diploid genome of Satsuma (Citrus unshiu Marc.) using a hybrid assembly approach.</title>
        <authorList>
            <person name="Shimizu T."/>
            <person name="Tanizawa Y."/>
            <person name="Mochizuki T."/>
            <person name="Nagasaki H."/>
            <person name="Yoshioka T."/>
            <person name="Toyoda A."/>
            <person name="Fujiyama A."/>
            <person name="Kaminuma E."/>
            <person name="Nakamura Y."/>
        </authorList>
    </citation>
    <scope>NUCLEOTIDE SEQUENCE [LARGE SCALE GENOMIC DNA]</scope>
    <source>
        <strain evidence="11">cv. Miyagawa wase</strain>
    </source>
</reference>
<dbReference type="AlphaFoldDB" id="A0A2H5PU03"/>
<keyword evidence="11" id="KW-1185">Reference proteome</keyword>
<keyword evidence="2" id="KW-0677">Repeat</keyword>
<dbReference type="InterPro" id="IPR027417">
    <property type="entry name" value="P-loop_NTPase"/>
</dbReference>
<name>A0A2H5PU03_CITUN</name>
<dbReference type="PANTHER" id="PTHR36766:SF38">
    <property type="entry name" value="DISEASE RESISTANCE PROTEIN RGA3"/>
    <property type="match status" value="1"/>
</dbReference>
<evidence type="ECO:0000259" key="6">
    <source>
        <dbReference type="Pfam" id="PF00931"/>
    </source>
</evidence>
<sequence>MAEGLLFDTVGKILEVLASQIFHEIGLAYGVQDDISNLRDTVDTIQAVLLDAEDKHSRKDHAVTIWLRRLKDAVYAAEDLLDDFSTEFLRRKLMSGSRVTKEVLLFFSKYNQFAYALEMGRKIKAIRERLESIKNDRQFHLLQQPYERRVENTRRETHSFVHKEDIIGRDGDKNEIIDRLLDSSESEIESVAVIPIVGIGGLGKTAVAQLVYNDEDVKTHFNLRMWVCVSDVFGVTTIVEKMIRSATNRESEKLDLDQLQERLRGEIDGKRYLLVLDDVWNENRDKWLELEALLMNGVSGSKIVVTTRSERVARITSKLPFHALRGLPEDMSWSLFTRMAFEQGSEPKDSKLVQIGKDVVGKCAGVPLAIRTIGRLLYYNNTETYWLHFRDDELSKVPQEESDILPKLKLSYDHLPSPLKQCFAYCALFPKDYLIVKEQLVLLWMAQGFLGLSIDNQCPEDVGHEYFMSLLSRSFFQDAEYDEWGNIIRCKIHDLMHDLAESVAGTECAKVKLDARNVNERTHHISCVSGFDSSLEFPTALLRAKNLRTFLSTVYSSSDRQLNESYCNKIVSSFKCLRTLNLSNSEIETVPSLIGKLKHLRYFNLSHNADIKSLPDSVSRLLNLQTLDLSCCDDLVELPRDIGKMVSLRHLAIESCLSLTDMPNGLGQLTNLRTLPLFMVGRKTQLSQLNGLNKLRGSLRIENLGEKQNSRLANLEAKEGLQSLVLQWDANKTVIYIDDALLEGLKPHQNLKELTIIRFGGIRLSSWLSSVTNLTMIDISICIKCQYIPELDQLPSLKRLRLFKLSALEYISSSSPPSTTIFPSLEELRIFACPELKGWWRTDGSTTQTAEPPLFPSLSKLTIDGCPKLVFMPLYPSLEELSLCSTSSHPLQQTMMRTTNTAEPPFSKLKSLTIESIDDLETWPEEMMPNFPSIQNISIELCPKLISLPQRLNKATTLKTVGIYDCPNMAILPEGLQLQSLEIIQCPQLSERCGNNMAVDWPKIAHIPNIRIDNDLIQLGDAIN</sequence>
<dbReference type="Proteomes" id="UP000236630">
    <property type="component" value="Unassembled WGS sequence"/>
</dbReference>
<dbReference type="SUPFAM" id="SSF52058">
    <property type="entry name" value="L domain-like"/>
    <property type="match status" value="1"/>
</dbReference>
<dbReference type="Pfam" id="PF23559">
    <property type="entry name" value="WHD_DRP"/>
    <property type="match status" value="1"/>
</dbReference>
<gene>
    <name evidence="10" type="ORF">CUMW_167260</name>
</gene>
<evidence type="ECO:0000256" key="1">
    <source>
        <dbReference type="ARBA" id="ARBA00022614"/>
    </source>
</evidence>
<dbReference type="GO" id="GO:0005524">
    <property type="term" value="F:ATP binding"/>
    <property type="evidence" value="ECO:0007669"/>
    <property type="project" value="UniProtKB-KW"/>
</dbReference>
<evidence type="ECO:0000313" key="10">
    <source>
        <dbReference type="EMBL" id="GAY55849.1"/>
    </source>
</evidence>
<dbReference type="InterPro" id="IPR002182">
    <property type="entry name" value="NB-ARC"/>
</dbReference>
<dbReference type="GO" id="GO:0006952">
    <property type="term" value="P:defense response"/>
    <property type="evidence" value="ECO:0007669"/>
    <property type="project" value="UniProtKB-KW"/>
</dbReference>
<dbReference type="InterPro" id="IPR042197">
    <property type="entry name" value="Apaf_helical"/>
</dbReference>
<feature type="domain" description="NB-ARC" evidence="6">
    <location>
        <begin position="171"/>
        <end position="343"/>
    </location>
</feature>
<dbReference type="Gene3D" id="3.80.10.10">
    <property type="entry name" value="Ribonuclease Inhibitor"/>
    <property type="match status" value="3"/>
</dbReference>
<keyword evidence="3" id="KW-0547">Nucleotide-binding</keyword>